<dbReference type="EMBL" id="JAINUF010000003">
    <property type="protein sequence ID" value="KAJ8369695.1"/>
    <property type="molecule type" value="Genomic_DNA"/>
</dbReference>
<keyword evidence="6" id="KW-1185">Reference proteome</keyword>
<evidence type="ECO:0000256" key="3">
    <source>
        <dbReference type="ARBA" id="ARBA00023013"/>
    </source>
</evidence>
<dbReference type="GO" id="GO:0004862">
    <property type="term" value="F:cAMP-dependent protein kinase inhibitor activity"/>
    <property type="evidence" value="ECO:0007669"/>
    <property type="project" value="InterPro"/>
</dbReference>
<evidence type="ECO:0000256" key="1">
    <source>
        <dbReference type="ARBA" id="ARBA00002844"/>
    </source>
</evidence>
<accession>A0A9Q1FXV3</accession>
<evidence type="ECO:0000256" key="4">
    <source>
        <dbReference type="SAM" id="MobiDB-lite"/>
    </source>
</evidence>
<evidence type="ECO:0000313" key="5">
    <source>
        <dbReference type="EMBL" id="KAJ8369695.1"/>
    </source>
</evidence>
<dbReference type="InterPro" id="IPR004171">
    <property type="entry name" value="cAMP_dep_PKI"/>
</dbReference>
<gene>
    <name evidence="5" type="ORF">SKAU_G00097230</name>
</gene>
<evidence type="ECO:0008006" key="7">
    <source>
        <dbReference type="Google" id="ProtNLM"/>
    </source>
</evidence>
<comment type="similarity">
    <text evidence="2">Belongs to the PKI family.</text>
</comment>
<feature type="region of interest" description="Disordered" evidence="4">
    <location>
        <begin position="66"/>
        <end position="100"/>
    </location>
</feature>
<keyword evidence="3" id="KW-0649">Protein kinase inhibitor</keyword>
<reference evidence="5" key="1">
    <citation type="journal article" date="2023" name="Science">
        <title>Genome structures resolve the early diversification of teleost fishes.</title>
        <authorList>
            <person name="Parey E."/>
            <person name="Louis A."/>
            <person name="Montfort J."/>
            <person name="Bouchez O."/>
            <person name="Roques C."/>
            <person name="Iampietro C."/>
            <person name="Lluch J."/>
            <person name="Castinel A."/>
            <person name="Donnadieu C."/>
            <person name="Desvignes T."/>
            <person name="Floi Bucao C."/>
            <person name="Jouanno E."/>
            <person name="Wen M."/>
            <person name="Mejri S."/>
            <person name="Dirks R."/>
            <person name="Jansen H."/>
            <person name="Henkel C."/>
            <person name="Chen W.J."/>
            <person name="Zahm M."/>
            <person name="Cabau C."/>
            <person name="Klopp C."/>
            <person name="Thompson A.W."/>
            <person name="Robinson-Rechavi M."/>
            <person name="Braasch I."/>
            <person name="Lecointre G."/>
            <person name="Bobe J."/>
            <person name="Postlethwait J.H."/>
            <person name="Berthelot C."/>
            <person name="Roest Crollius H."/>
            <person name="Guiguen Y."/>
        </authorList>
    </citation>
    <scope>NUCLEOTIDE SEQUENCE</scope>
    <source>
        <strain evidence="5">WJC10195</strain>
    </source>
</reference>
<evidence type="ECO:0000313" key="6">
    <source>
        <dbReference type="Proteomes" id="UP001152622"/>
    </source>
</evidence>
<dbReference type="Pfam" id="PF02827">
    <property type="entry name" value="PKI"/>
    <property type="match status" value="1"/>
</dbReference>
<dbReference type="OrthoDB" id="8556393at2759"/>
<name>A0A9Q1FXV3_SYNKA</name>
<evidence type="ECO:0000256" key="2">
    <source>
        <dbReference type="ARBA" id="ARBA00006393"/>
    </source>
</evidence>
<proteinExistence type="inferred from homology"/>
<dbReference type="PANTHER" id="PTHR15416">
    <property type="entry name" value="CAMP-DEPENDENT PROTEIN KINASE INHIBITOR/PKI"/>
    <property type="match status" value="1"/>
</dbReference>
<protein>
    <recommendedName>
        <fullName evidence="7">cAMP-dependent protein kinase inhibitor gamma</fullName>
    </recommendedName>
</protein>
<organism evidence="5 6">
    <name type="scientific">Synaphobranchus kaupii</name>
    <name type="common">Kaup's arrowtooth eel</name>
    <dbReference type="NCBI Taxonomy" id="118154"/>
    <lineage>
        <taxon>Eukaryota</taxon>
        <taxon>Metazoa</taxon>
        <taxon>Chordata</taxon>
        <taxon>Craniata</taxon>
        <taxon>Vertebrata</taxon>
        <taxon>Euteleostomi</taxon>
        <taxon>Actinopterygii</taxon>
        <taxon>Neopterygii</taxon>
        <taxon>Teleostei</taxon>
        <taxon>Anguilliformes</taxon>
        <taxon>Synaphobranchidae</taxon>
        <taxon>Synaphobranchus</taxon>
    </lineage>
</organism>
<dbReference type="AlphaFoldDB" id="A0A9Q1FXV3"/>
<comment type="function">
    <text evidence="1">Extremely potent competitive inhibitor of cAMP-dependent protein kinase activity, this protein interacts with the catalytic subunit of the enzyme after the cAMP-induced dissociation of its regulatory chains.</text>
</comment>
<sequence length="100" mass="10487">MADSLDVKLMCVMCNESAGHGQMMDVETSYSEFITCDRTGRRNAVPDIKEEGVAVGTSELTKDMAQINLKSTEGEGSEASPPPEDNASGSQDAEAGGDPS</sequence>
<comment type="caution">
    <text evidence="5">The sequence shown here is derived from an EMBL/GenBank/DDBJ whole genome shotgun (WGS) entry which is preliminary data.</text>
</comment>
<dbReference type="Proteomes" id="UP001152622">
    <property type="component" value="Chromosome 3"/>
</dbReference>